<dbReference type="Gene3D" id="3.30.160.60">
    <property type="entry name" value="Classic Zinc Finger"/>
    <property type="match status" value="2"/>
</dbReference>
<keyword evidence="3" id="KW-0677">Repeat</keyword>
<keyword evidence="7" id="KW-0804">Transcription</keyword>
<evidence type="ECO:0000256" key="7">
    <source>
        <dbReference type="ARBA" id="ARBA00023163"/>
    </source>
</evidence>
<feature type="domain" description="C2H2-type" evidence="10">
    <location>
        <begin position="9"/>
        <end position="37"/>
    </location>
</feature>
<dbReference type="Pfam" id="PF00096">
    <property type="entry name" value="zf-C2H2"/>
    <property type="match status" value="2"/>
</dbReference>
<evidence type="ECO:0000256" key="4">
    <source>
        <dbReference type="ARBA" id="ARBA00022771"/>
    </source>
</evidence>
<keyword evidence="8" id="KW-0539">Nucleus</keyword>
<comment type="subcellular location">
    <subcellularLocation>
        <location evidence="1">Nucleus</location>
    </subcellularLocation>
</comment>
<sequence length="134" mass="16177">MIHGDYRPKKCTHCPKAFKTQTQLTIHKLDEHNIDTRHKCNACDKVFNMKRQLTTHTKSYHMMGEKIKCSMCDYECYLKSVLRKHLYMHKTSKDFHCTYCKKSFMRKTTLQFHERIHTGDKRKALRLCSLVEYR</sequence>
<keyword evidence="12" id="KW-1185">Reference proteome</keyword>
<feature type="domain" description="C2H2-type" evidence="10">
    <location>
        <begin position="38"/>
        <end position="66"/>
    </location>
</feature>
<dbReference type="AlphaFoldDB" id="A0A0L7KV41"/>
<evidence type="ECO:0000256" key="8">
    <source>
        <dbReference type="ARBA" id="ARBA00023242"/>
    </source>
</evidence>
<evidence type="ECO:0000313" key="12">
    <source>
        <dbReference type="Proteomes" id="UP000037510"/>
    </source>
</evidence>
<dbReference type="InterPro" id="IPR036236">
    <property type="entry name" value="Znf_C2H2_sf"/>
</dbReference>
<dbReference type="GO" id="GO:0005634">
    <property type="term" value="C:nucleus"/>
    <property type="evidence" value="ECO:0007669"/>
    <property type="project" value="UniProtKB-SubCell"/>
</dbReference>
<evidence type="ECO:0000259" key="10">
    <source>
        <dbReference type="PROSITE" id="PS50157"/>
    </source>
</evidence>
<dbReference type="GO" id="GO:0008270">
    <property type="term" value="F:zinc ion binding"/>
    <property type="evidence" value="ECO:0007669"/>
    <property type="project" value="UniProtKB-KW"/>
</dbReference>
<dbReference type="STRING" id="104452.A0A0L7KV41"/>
<comment type="caution">
    <text evidence="11">The sequence shown here is derived from an EMBL/GenBank/DDBJ whole genome shotgun (WGS) entry which is preliminary data.</text>
</comment>
<dbReference type="InterPro" id="IPR013087">
    <property type="entry name" value="Znf_C2H2_type"/>
</dbReference>
<dbReference type="PANTHER" id="PTHR47772">
    <property type="entry name" value="ZINC FINGER PROTEIN 200"/>
    <property type="match status" value="1"/>
</dbReference>
<gene>
    <name evidence="11" type="ORF">OBRU01_20235</name>
</gene>
<protein>
    <submittedName>
        <fullName evidence="11">Gonadotropin inducible transcription factor</fullName>
    </submittedName>
</protein>
<evidence type="ECO:0000256" key="6">
    <source>
        <dbReference type="ARBA" id="ARBA00023015"/>
    </source>
</evidence>
<evidence type="ECO:0000256" key="2">
    <source>
        <dbReference type="ARBA" id="ARBA00022723"/>
    </source>
</evidence>
<evidence type="ECO:0000256" key="3">
    <source>
        <dbReference type="ARBA" id="ARBA00022737"/>
    </source>
</evidence>
<dbReference type="InterPro" id="IPR050636">
    <property type="entry name" value="C2H2-ZF_domain-containing"/>
</dbReference>
<organism evidence="11 12">
    <name type="scientific">Operophtera brumata</name>
    <name type="common">Winter moth</name>
    <name type="synonym">Phalaena brumata</name>
    <dbReference type="NCBI Taxonomy" id="104452"/>
    <lineage>
        <taxon>Eukaryota</taxon>
        <taxon>Metazoa</taxon>
        <taxon>Ecdysozoa</taxon>
        <taxon>Arthropoda</taxon>
        <taxon>Hexapoda</taxon>
        <taxon>Insecta</taxon>
        <taxon>Pterygota</taxon>
        <taxon>Neoptera</taxon>
        <taxon>Endopterygota</taxon>
        <taxon>Lepidoptera</taxon>
        <taxon>Glossata</taxon>
        <taxon>Ditrysia</taxon>
        <taxon>Geometroidea</taxon>
        <taxon>Geometridae</taxon>
        <taxon>Larentiinae</taxon>
        <taxon>Operophtera</taxon>
    </lineage>
</organism>
<proteinExistence type="predicted"/>
<dbReference type="FunFam" id="3.30.160.60:FF:001818">
    <property type="entry name" value="GDNF-inducible zinc finger protein 1 isoform X1"/>
    <property type="match status" value="1"/>
</dbReference>
<dbReference type="PROSITE" id="PS50157">
    <property type="entry name" value="ZINC_FINGER_C2H2_2"/>
    <property type="match status" value="3"/>
</dbReference>
<evidence type="ECO:0000256" key="1">
    <source>
        <dbReference type="ARBA" id="ARBA00004123"/>
    </source>
</evidence>
<keyword evidence="4 9" id="KW-0863">Zinc-finger</keyword>
<evidence type="ECO:0000256" key="9">
    <source>
        <dbReference type="PROSITE-ProRule" id="PRU00042"/>
    </source>
</evidence>
<evidence type="ECO:0000256" key="5">
    <source>
        <dbReference type="ARBA" id="ARBA00022833"/>
    </source>
</evidence>
<accession>A0A0L7KV41</accession>
<feature type="domain" description="C2H2-type" evidence="10">
    <location>
        <begin position="95"/>
        <end position="122"/>
    </location>
</feature>
<dbReference type="EMBL" id="JTDY01005305">
    <property type="protein sequence ID" value="KOB67137.1"/>
    <property type="molecule type" value="Genomic_DNA"/>
</dbReference>
<keyword evidence="6" id="KW-0805">Transcription regulation</keyword>
<dbReference type="SUPFAM" id="SSF57667">
    <property type="entry name" value="beta-beta-alpha zinc fingers"/>
    <property type="match status" value="2"/>
</dbReference>
<dbReference type="PANTHER" id="PTHR47772:SF13">
    <property type="entry name" value="GASTRULA ZINC FINGER PROTEIN XLCGF49.1-LIKE-RELATED"/>
    <property type="match status" value="1"/>
</dbReference>
<dbReference type="SMART" id="SM00355">
    <property type="entry name" value="ZnF_C2H2"/>
    <property type="match status" value="4"/>
</dbReference>
<reference evidence="11 12" key="1">
    <citation type="journal article" date="2015" name="Genome Biol. Evol.">
        <title>The genome of winter moth (Operophtera brumata) provides a genomic perspective on sexual dimorphism and phenology.</title>
        <authorList>
            <person name="Derks M.F."/>
            <person name="Smit S."/>
            <person name="Salis L."/>
            <person name="Schijlen E."/>
            <person name="Bossers A."/>
            <person name="Mateman C."/>
            <person name="Pijl A.S."/>
            <person name="de Ridder D."/>
            <person name="Groenen M.A."/>
            <person name="Visser M.E."/>
            <person name="Megens H.J."/>
        </authorList>
    </citation>
    <scope>NUCLEOTIDE SEQUENCE [LARGE SCALE GENOMIC DNA]</scope>
    <source>
        <strain evidence="11">WM2013NL</strain>
        <tissue evidence="11">Head and thorax</tissue>
    </source>
</reference>
<name>A0A0L7KV41_OPEBR</name>
<dbReference type="PROSITE" id="PS00028">
    <property type="entry name" value="ZINC_FINGER_C2H2_1"/>
    <property type="match status" value="3"/>
</dbReference>
<keyword evidence="2" id="KW-0479">Metal-binding</keyword>
<evidence type="ECO:0000313" key="11">
    <source>
        <dbReference type="EMBL" id="KOB67137.1"/>
    </source>
</evidence>
<keyword evidence="5" id="KW-0862">Zinc</keyword>
<dbReference type="Proteomes" id="UP000037510">
    <property type="component" value="Unassembled WGS sequence"/>
</dbReference>